<name>A0ACD3A3R1_9AGAR</name>
<gene>
    <name evidence="1" type="ORF">BDN72DRAFT_535131</name>
</gene>
<reference evidence="1 2" key="1">
    <citation type="journal article" date="2019" name="Nat. Ecol. Evol.">
        <title>Megaphylogeny resolves global patterns of mushroom evolution.</title>
        <authorList>
            <person name="Varga T."/>
            <person name="Krizsan K."/>
            <person name="Foldi C."/>
            <person name="Dima B."/>
            <person name="Sanchez-Garcia M."/>
            <person name="Sanchez-Ramirez S."/>
            <person name="Szollosi G.J."/>
            <person name="Szarkandi J.G."/>
            <person name="Papp V."/>
            <person name="Albert L."/>
            <person name="Andreopoulos W."/>
            <person name="Angelini C."/>
            <person name="Antonin V."/>
            <person name="Barry K.W."/>
            <person name="Bougher N.L."/>
            <person name="Buchanan P."/>
            <person name="Buyck B."/>
            <person name="Bense V."/>
            <person name="Catcheside P."/>
            <person name="Chovatia M."/>
            <person name="Cooper J."/>
            <person name="Damon W."/>
            <person name="Desjardin D."/>
            <person name="Finy P."/>
            <person name="Geml J."/>
            <person name="Haridas S."/>
            <person name="Hughes K."/>
            <person name="Justo A."/>
            <person name="Karasinski D."/>
            <person name="Kautmanova I."/>
            <person name="Kiss B."/>
            <person name="Kocsube S."/>
            <person name="Kotiranta H."/>
            <person name="LaButti K.M."/>
            <person name="Lechner B.E."/>
            <person name="Liimatainen K."/>
            <person name="Lipzen A."/>
            <person name="Lukacs Z."/>
            <person name="Mihaltcheva S."/>
            <person name="Morgado L.N."/>
            <person name="Niskanen T."/>
            <person name="Noordeloos M.E."/>
            <person name="Ohm R.A."/>
            <person name="Ortiz-Santana B."/>
            <person name="Ovrebo C."/>
            <person name="Racz N."/>
            <person name="Riley R."/>
            <person name="Savchenko A."/>
            <person name="Shiryaev A."/>
            <person name="Soop K."/>
            <person name="Spirin V."/>
            <person name="Szebenyi C."/>
            <person name="Tomsovsky M."/>
            <person name="Tulloss R.E."/>
            <person name="Uehling J."/>
            <person name="Grigoriev I.V."/>
            <person name="Vagvolgyi C."/>
            <person name="Papp T."/>
            <person name="Martin F.M."/>
            <person name="Miettinen O."/>
            <person name="Hibbett D.S."/>
            <person name="Nagy L.G."/>
        </authorList>
    </citation>
    <scope>NUCLEOTIDE SEQUENCE [LARGE SCALE GENOMIC DNA]</scope>
    <source>
        <strain evidence="1 2">NL-1719</strain>
    </source>
</reference>
<dbReference type="EMBL" id="ML208794">
    <property type="protein sequence ID" value="TFK60313.1"/>
    <property type="molecule type" value="Genomic_DNA"/>
</dbReference>
<proteinExistence type="predicted"/>
<keyword evidence="2" id="KW-1185">Reference proteome</keyword>
<sequence>MNTRTARLACQKLGNSPGITEVLVGFGMTAVGREERAPMFDSPHDSSSGKSGKKKHSLANVGIEPKTFALLARRSNQLS</sequence>
<evidence type="ECO:0000313" key="1">
    <source>
        <dbReference type="EMBL" id="TFK60313.1"/>
    </source>
</evidence>
<dbReference type="Proteomes" id="UP000308600">
    <property type="component" value="Unassembled WGS sequence"/>
</dbReference>
<protein>
    <submittedName>
        <fullName evidence="1">Uncharacterized protein</fullName>
    </submittedName>
</protein>
<organism evidence="1 2">
    <name type="scientific">Pluteus cervinus</name>
    <dbReference type="NCBI Taxonomy" id="181527"/>
    <lineage>
        <taxon>Eukaryota</taxon>
        <taxon>Fungi</taxon>
        <taxon>Dikarya</taxon>
        <taxon>Basidiomycota</taxon>
        <taxon>Agaricomycotina</taxon>
        <taxon>Agaricomycetes</taxon>
        <taxon>Agaricomycetidae</taxon>
        <taxon>Agaricales</taxon>
        <taxon>Pluteineae</taxon>
        <taxon>Pluteaceae</taxon>
        <taxon>Pluteus</taxon>
    </lineage>
</organism>
<accession>A0ACD3A3R1</accession>
<evidence type="ECO:0000313" key="2">
    <source>
        <dbReference type="Proteomes" id="UP000308600"/>
    </source>
</evidence>